<dbReference type="InterPro" id="IPR014729">
    <property type="entry name" value="Rossmann-like_a/b/a_fold"/>
</dbReference>
<dbReference type="FunFam" id="3.40.50.620:FF:000032">
    <property type="entry name" value="Valine--tRNA ligase"/>
    <property type="match status" value="1"/>
</dbReference>
<evidence type="ECO:0000256" key="3">
    <source>
        <dbReference type="ARBA" id="ARBA00013169"/>
    </source>
</evidence>
<feature type="non-terminal residue" evidence="12">
    <location>
        <position position="254"/>
    </location>
</feature>
<dbReference type="EMBL" id="BART01004943">
    <property type="protein sequence ID" value="GAG58947.1"/>
    <property type="molecule type" value="Genomic_DNA"/>
</dbReference>
<comment type="subcellular location">
    <subcellularLocation>
        <location evidence="1">Cytoplasm</location>
    </subcellularLocation>
</comment>
<keyword evidence="4" id="KW-0963">Cytoplasm</keyword>
<dbReference type="Gene3D" id="3.40.50.620">
    <property type="entry name" value="HUPs"/>
    <property type="match status" value="1"/>
</dbReference>
<dbReference type="PANTHER" id="PTHR11946:SF93">
    <property type="entry name" value="VALINE--TRNA LIGASE, CHLOROPLASTIC_MITOCHONDRIAL 2"/>
    <property type="match status" value="1"/>
</dbReference>
<name>X0ZLK6_9ZZZZ</name>
<comment type="caution">
    <text evidence="12">The sequence shown here is derived from an EMBL/GenBank/DDBJ whole genome shotgun (WGS) entry which is preliminary data.</text>
</comment>
<evidence type="ECO:0000259" key="11">
    <source>
        <dbReference type="Pfam" id="PF00133"/>
    </source>
</evidence>
<dbReference type="GO" id="GO:0005829">
    <property type="term" value="C:cytosol"/>
    <property type="evidence" value="ECO:0007669"/>
    <property type="project" value="TreeGrafter"/>
</dbReference>
<evidence type="ECO:0000256" key="5">
    <source>
        <dbReference type="ARBA" id="ARBA00022598"/>
    </source>
</evidence>
<dbReference type="InterPro" id="IPR002303">
    <property type="entry name" value="Valyl-tRNA_ligase"/>
</dbReference>
<evidence type="ECO:0000256" key="8">
    <source>
        <dbReference type="ARBA" id="ARBA00022917"/>
    </source>
</evidence>
<organism evidence="12">
    <name type="scientific">marine sediment metagenome</name>
    <dbReference type="NCBI Taxonomy" id="412755"/>
    <lineage>
        <taxon>unclassified sequences</taxon>
        <taxon>metagenomes</taxon>
        <taxon>ecological metagenomes</taxon>
    </lineage>
</organism>
<proteinExistence type="predicted"/>
<keyword evidence="5" id="KW-0436">Ligase</keyword>
<evidence type="ECO:0000256" key="10">
    <source>
        <dbReference type="ARBA" id="ARBA00029936"/>
    </source>
</evidence>
<evidence type="ECO:0000256" key="2">
    <source>
        <dbReference type="ARBA" id="ARBA00011245"/>
    </source>
</evidence>
<keyword evidence="6" id="KW-0547">Nucleotide-binding</keyword>
<dbReference type="GO" id="GO:0005524">
    <property type="term" value="F:ATP binding"/>
    <property type="evidence" value="ECO:0007669"/>
    <property type="project" value="UniProtKB-KW"/>
</dbReference>
<keyword evidence="7" id="KW-0067">ATP-binding</keyword>
<evidence type="ECO:0000256" key="6">
    <source>
        <dbReference type="ARBA" id="ARBA00022741"/>
    </source>
</evidence>
<dbReference type="SUPFAM" id="SSF52374">
    <property type="entry name" value="Nucleotidylyl transferase"/>
    <property type="match status" value="1"/>
</dbReference>
<evidence type="ECO:0000256" key="1">
    <source>
        <dbReference type="ARBA" id="ARBA00004496"/>
    </source>
</evidence>
<dbReference type="GO" id="GO:0006438">
    <property type="term" value="P:valyl-tRNA aminoacylation"/>
    <property type="evidence" value="ECO:0007669"/>
    <property type="project" value="InterPro"/>
</dbReference>
<feature type="domain" description="Aminoacyl-tRNA synthetase class Ia" evidence="11">
    <location>
        <begin position="18"/>
        <end position="212"/>
    </location>
</feature>
<accession>X0ZLK6</accession>
<evidence type="ECO:0000256" key="4">
    <source>
        <dbReference type="ARBA" id="ARBA00022490"/>
    </source>
</evidence>
<keyword evidence="8" id="KW-0648">Protein biosynthesis</keyword>
<dbReference type="Pfam" id="PF00133">
    <property type="entry name" value="tRNA-synt_1"/>
    <property type="match status" value="1"/>
</dbReference>
<dbReference type="InterPro" id="IPR002300">
    <property type="entry name" value="aa-tRNA-synth_Ia"/>
</dbReference>
<comment type="subunit">
    <text evidence="2">Monomer.</text>
</comment>
<protein>
    <recommendedName>
        <fullName evidence="3">valine--tRNA ligase</fullName>
        <ecNumber evidence="3">6.1.1.9</ecNumber>
    </recommendedName>
    <alternativeName>
        <fullName evidence="10">Valyl-tRNA synthetase</fullName>
    </alternativeName>
</protein>
<dbReference type="EC" id="6.1.1.9" evidence="3"/>
<reference evidence="12" key="1">
    <citation type="journal article" date="2014" name="Front. Microbiol.">
        <title>High frequency of phylogenetically diverse reductive dehalogenase-homologous genes in deep subseafloor sedimentary metagenomes.</title>
        <authorList>
            <person name="Kawai M."/>
            <person name="Futagami T."/>
            <person name="Toyoda A."/>
            <person name="Takaki Y."/>
            <person name="Nishi S."/>
            <person name="Hori S."/>
            <person name="Arai W."/>
            <person name="Tsubouchi T."/>
            <person name="Morono Y."/>
            <person name="Uchiyama I."/>
            <person name="Ito T."/>
            <person name="Fujiyama A."/>
            <person name="Inagaki F."/>
            <person name="Takami H."/>
        </authorList>
    </citation>
    <scope>NUCLEOTIDE SEQUENCE</scope>
    <source>
        <strain evidence="12">Expedition CK06-06</strain>
    </source>
</reference>
<dbReference type="GO" id="GO:0004832">
    <property type="term" value="F:valine-tRNA ligase activity"/>
    <property type="evidence" value="ECO:0007669"/>
    <property type="project" value="UniProtKB-EC"/>
</dbReference>
<evidence type="ECO:0000256" key="9">
    <source>
        <dbReference type="ARBA" id="ARBA00023146"/>
    </source>
</evidence>
<sequence length="254" mass="29839">MTSDLTKIYDHRTIEKELYEWWEKEGFFAPEKSKELGITNEKSERFCITIPLPNVTGQLHSGHALVISLEDLMTRYERMRHKETLYIPGTDHAGIATQNVVVRELQKQGINHKELGREKFVEKVWEWKHKYHARITEQSKRMGTSCDWSREYFTLDPNLSRAVREAFYRLYHKGLIYRGEYMVNWCPGRCVTAISDLETEAEDEHGQLWYIKYPIITKDWNGPQNPWASGKWVEGATDFIIVATTRPETLLVTP</sequence>
<keyword evidence="9" id="KW-0030">Aminoacyl-tRNA synthetase</keyword>
<evidence type="ECO:0000313" key="12">
    <source>
        <dbReference type="EMBL" id="GAG58947.1"/>
    </source>
</evidence>
<evidence type="ECO:0000256" key="7">
    <source>
        <dbReference type="ARBA" id="ARBA00022840"/>
    </source>
</evidence>
<dbReference type="AlphaFoldDB" id="X0ZLK6"/>
<dbReference type="PANTHER" id="PTHR11946">
    <property type="entry name" value="VALYL-TRNA SYNTHETASES"/>
    <property type="match status" value="1"/>
</dbReference>
<gene>
    <name evidence="12" type="ORF">S01H4_11922</name>
</gene>